<organism evidence="8 9">
    <name type="scientific">Haliangium ochraceum (strain DSM 14365 / JCM 11303 / SMP-2)</name>
    <dbReference type="NCBI Taxonomy" id="502025"/>
    <lineage>
        <taxon>Bacteria</taxon>
        <taxon>Pseudomonadati</taxon>
        <taxon>Myxococcota</taxon>
        <taxon>Polyangia</taxon>
        <taxon>Haliangiales</taxon>
        <taxon>Kofleriaceae</taxon>
        <taxon>Haliangium</taxon>
    </lineage>
</organism>
<feature type="domain" description="Type II methyltransferase M.TaqI-like" evidence="7">
    <location>
        <begin position="259"/>
        <end position="449"/>
    </location>
</feature>
<evidence type="ECO:0000256" key="1">
    <source>
        <dbReference type="ARBA" id="ARBA00011900"/>
    </source>
</evidence>
<dbReference type="PANTHER" id="PTHR33841">
    <property type="entry name" value="DNA METHYLTRANSFERASE YEEA-RELATED"/>
    <property type="match status" value="1"/>
</dbReference>
<dbReference type="InterPro" id="IPR011639">
    <property type="entry name" value="MethylTrfase_TaqI-like_dom"/>
</dbReference>
<evidence type="ECO:0000256" key="3">
    <source>
        <dbReference type="ARBA" id="ARBA00022679"/>
    </source>
</evidence>
<dbReference type="InterPro" id="IPR050953">
    <property type="entry name" value="N4_N6_ade-DNA_methylase"/>
</dbReference>
<keyword evidence="9" id="KW-1185">Reference proteome</keyword>
<gene>
    <name evidence="8" type="ordered locus">Hoch_4701</name>
</gene>
<dbReference type="HOGENOM" id="CLU_353302_0_0_7"/>
<dbReference type="STRING" id="502025.Hoch_4701"/>
<evidence type="ECO:0000256" key="2">
    <source>
        <dbReference type="ARBA" id="ARBA00022603"/>
    </source>
</evidence>
<evidence type="ECO:0000256" key="5">
    <source>
        <dbReference type="ARBA" id="ARBA00047942"/>
    </source>
</evidence>
<proteinExistence type="predicted"/>
<dbReference type="KEGG" id="hoh:Hoch_4701"/>
<dbReference type="InterPro" id="IPR029063">
    <property type="entry name" value="SAM-dependent_MTases_sf"/>
</dbReference>
<sequence length="795" mass="85663">MVKDLRGSELDAWRLSLAHGVHAHAPALEAHDLDHAVQVLLDAMLFVFACESRGILPAGALRRVCATASPVASLQRIGALADARAPGDPAGAQREVAQQLEGLPSAVLDTVADRLYAPTHARRLAAMPPEDLGRLYEHALDRKLSLSGNGRLALETSPATHRSSGMYYTPPDVVDALIHSSVAPLFAGQPLKQAAKVKILDPACGSGSFLVGVYRYLLGWYRNAYLRAGGDALKAHLTRSGVGTWTLVAPERIRILTQHLHGVDLDPHAVALARRALYLEALEGDSVEAQEGRFENPTWPALDHNLCCGNTLVGPEVPEDPTPPPELPGGARGDSLHEAQLDTLKPFDWGEAFPEVFARPRPGFDVVLCDPPRGRTGSIDSGAVRAHLRRRYETLGPTPEVFRPFVEQGIRLLRRRTGFFAMVLPEHVLYEEHEGTRGYLLEHLALTHIDWWGPVLSPAADIITIVGVRKRHGRGHAVAVSAHDPAHPLSHRIPQRVFLTNERLVLNLGLTAEKRRIVDRLSDNPRVGDLFCVIDEQDAEPLSEDSTRSGALRALARSRGALVPYHVPRRAAGSEDEDEDEDEEHGAGAEGEGGQVARHCPQVLVRRVGDRLTAAVDPGDCAGGTHVLTIRAGASDRDSDTEGARTTLALEGLCALLNSGFATWYARTMEPRCGRSFIELSGALLAGFPLPACALPGRREQPGSGRADADAGDSDSGRSPGGLALMRRARAEATCADLCELGRQRAALAEQQAAAGEDARAEIDERCQAMDAEIDALVLQLYGVPAKELGIIEKT</sequence>
<dbReference type="EC" id="2.1.1.72" evidence="1"/>
<reference evidence="8 9" key="1">
    <citation type="journal article" date="2010" name="Stand. Genomic Sci.">
        <title>Complete genome sequence of Haliangium ochraceum type strain (SMP-2).</title>
        <authorList>
            <consortium name="US DOE Joint Genome Institute (JGI-PGF)"/>
            <person name="Ivanova N."/>
            <person name="Daum C."/>
            <person name="Lang E."/>
            <person name="Abt B."/>
            <person name="Kopitz M."/>
            <person name="Saunders E."/>
            <person name="Lapidus A."/>
            <person name="Lucas S."/>
            <person name="Glavina Del Rio T."/>
            <person name="Nolan M."/>
            <person name="Tice H."/>
            <person name="Copeland A."/>
            <person name="Cheng J.F."/>
            <person name="Chen F."/>
            <person name="Bruce D."/>
            <person name="Goodwin L."/>
            <person name="Pitluck S."/>
            <person name="Mavromatis K."/>
            <person name="Pati A."/>
            <person name="Mikhailova N."/>
            <person name="Chen A."/>
            <person name="Palaniappan K."/>
            <person name="Land M."/>
            <person name="Hauser L."/>
            <person name="Chang Y.J."/>
            <person name="Jeffries C.D."/>
            <person name="Detter J.C."/>
            <person name="Brettin T."/>
            <person name="Rohde M."/>
            <person name="Goker M."/>
            <person name="Bristow J."/>
            <person name="Markowitz V."/>
            <person name="Eisen J.A."/>
            <person name="Hugenholtz P."/>
            <person name="Kyrpides N.C."/>
            <person name="Klenk H.P."/>
        </authorList>
    </citation>
    <scope>NUCLEOTIDE SEQUENCE [LARGE SCALE GENOMIC DNA]</scope>
    <source>
        <strain evidence="9">DSM 14365 / CIP 107738 / JCM 11303 / AJ 13395 / SMP-2</strain>
    </source>
</reference>
<dbReference type="Gene3D" id="3.40.50.150">
    <property type="entry name" value="Vaccinia Virus protein VP39"/>
    <property type="match status" value="1"/>
</dbReference>
<evidence type="ECO:0000259" key="7">
    <source>
        <dbReference type="Pfam" id="PF07669"/>
    </source>
</evidence>
<dbReference type="GO" id="GO:0032259">
    <property type="term" value="P:methylation"/>
    <property type="evidence" value="ECO:0007669"/>
    <property type="project" value="UniProtKB-KW"/>
</dbReference>
<keyword evidence="4" id="KW-0949">S-adenosyl-L-methionine</keyword>
<evidence type="ECO:0000313" key="8">
    <source>
        <dbReference type="EMBL" id="ACY17191.1"/>
    </source>
</evidence>
<dbReference type="OrthoDB" id="9761012at2"/>
<accession>D0LRG3</accession>
<protein>
    <recommendedName>
        <fullName evidence="1">site-specific DNA-methyltransferase (adenine-specific)</fullName>
        <ecNumber evidence="1">2.1.1.72</ecNumber>
    </recommendedName>
</protein>
<keyword evidence="3" id="KW-0808">Transferase</keyword>
<comment type="catalytic activity">
    <reaction evidence="5">
        <text>a 2'-deoxyadenosine in DNA + S-adenosyl-L-methionine = an N(6)-methyl-2'-deoxyadenosine in DNA + S-adenosyl-L-homocysteine + H(+)</text>
        <dbReference type="Rhea" id="RHEA:15197"/>
        <dbReference type="Rhea" id="RHEA-COMP:12418"/>
        <dbReference type="Rhea" id="RHEA-COMP:12419"/>
        <dbReference type="ChEBI" id="CHEBI:15378"/>
        <dbReference type="ChEBI" id="CHEBI:57856"/>
        <dbReference type="ChEBI" id="CHEBI:59789"/>
        <dbReference type="ChEBI" id="CHEBI:90615"/>
        <dbReference type="ChEBI" id="CHEBI:90616"/>
        <dbReference type="EC" id="2.1.1.72"/>
    </reaction>
</comment>
<evidence type="ECO:0000256" key="4">
    <source>
        <dbReference type="ARBA" id="ARBA00022691"/>
    </source>
</evidence>
<dbReference type="eggNOG" id="COG0827">
    <property type="taxonomic scope" value="Bacteria"/>
</dbReference>
<keyword evidence="2" id="KW-0489">Methyltransferase</keyword>
<dbReference type="RefSeq" id="WP_012829789.1">
    <property type="nucleotide sequence ID" value="NC_013440.1"/>
</dbReference>
<dbReference type="Pfam" id="PF07669">
    <property type="entry name" value="Eco57I"/>
    <property type="match status" value="1"/>
</dbReference>
<dbReference type="AlphaFoldDB" id="D0LRG3"/>
<evidence type="ECO:0000313" key="9">
    <source>
        <dbReference type="Proteomes" id="UP000001880"/>
    </source>
</evidence>
<feature type="compositionally biased region" description="Acidic residues" evidence="6">
    <location>
        <begin position="574"/>
        <end position="584"/>
    </location>
</feature>
<dbReference type="EMBL" id="CP001804">
    <property type="protein sequence ID" value="ACY17191.1"/>
    <property type="molecule type" value="Genomic_DNA"/>
</dbReference>
<dbReference type="eggNOG" id="COG1002">
    <property type="taxonomic scope" value="Bacteria"/>
</dbReference>
<dbReference type="REBASE" id="22284">
    <property type="entry name" value="HocORF4701P"/>
</dbReference>
<name>D0LRG3_HALO1</name>
<dbReference type="GO" id="GO:0009007">
    <property type="term" value="F:site-specific DNA-methyltransferase (adenine-specific) activity"/>
    <property type="evidence" value="ECO:0007669"/>
    <property type="project" value="UniProtKB-EC"/>
</dbReference>
<dbReference type="PRINTS" id="PR00507">
    <property type="entry name" value="N12N6MTFRASE"/>
</dbReference>
<dbReference type="Proteomes" id="UP000001880">
    <property type="component" value="Chromosome"/>
</dbReference>
<dbReference type="PANTHER" id="PTHR33841:SF1">
    <property type="entry name" value="DNA METHYLTRANSFERASE A"/>
    <property type="match status" value="1"/>
</dbReference>
<feature type="region of interest" description="Disordered" evidence="6">
    <location>
        <begin position="697"/>
        <end position="722"/>
    </location>
</feature>
<evidence type="ECO:0000256" key="6">
    <source>
        <dbReference type="SAM" id="MobiDB-lite"/>
    </source>
</evidence>
<feature type="region of interest" description="Disordered" evidence="6">
    <location>
        <begin position="566"/>
        <end position="594"/>
    </location>
</feature>
<dbReference type="GO" id="GO:0006304">
    <property type="term" value="P:DNA modification"/>
    <property type="evidence" value="ECO:0007669"/>
    <property type="project" value="InterPro"/>
</dbReference>
<dbReference type="SUPFAM" id="SSF53335">
    <property type="entry name" value="S-adenosyl-L-methionine-dependent methyltransferases"/>
    <property type="match status" value="1"/>
</dbReference>